<feature type="transmembrane region" description="Helical" evidence="1">
    <location>
        <begin position="48"/>
        <end position="69"/>
    </location>
</feature>
<evidence type="ECO:0000256" key="1">
    <source>
        <dbReference type="SAM" id="Phobius"/>
    </source>
</evidence>
<name>A0A2M6W6D5_9BACT</name>
<evidence type="ECO:0000313" key="3">
    <source>
        <dbReference type="Proteomes" id="UP000231426"/>
    </source>
</evidence>
<proteinExistence type="predicted"/>
<keyword evidence="1" id="KW-0812">Transmembrane</keyword>
<organism evidence="2 3">
    <name type="scientific">Candidatus Magasanikbacteria bacterium CG10_big_fil_rev_8_21_14_0_10_36_32</name>
    <dbReference type="NCBI Taxonomy" id="1974646"/>
    <lineage>
        <taxon>Bacteria</taxon>
        <taxon>Candidatus Magasanikiibacteriota</taxon>
    </lineage>
</organism>
<feature type="transmembrane region" description="Helical" evidence="1">
    <location>
        <begin position="16"/>
        <end position="36"/>
    </location>
</feature>
<dbReference type="AlphaFoldDB" id="A0A2M6W6D5"/>
<protein>
    <submittedName>
        <fullName evidence="2">Uncharacterized protein</fullName>
    </submittedName>
</protein>
<dbReference type="PROSITE" id="PS51257">
    <property type="entry name" value="PROKAR_LIPOPROTEIN"/>
    <property type="match status" value="1"/>
</dbReference>
<dbReference type="EMBL" id="PFBV01000003">
    <property type="protein sequence ID" value="PIT88344.1"/>
    <property type="molecule type" value="Genomic_DNA"/>
</dbReference>
<comment type="caution">
    <text evidence="2">The sequence shown here is derived from an EMBL/GenBank/DDBJ whole genome shotgun (WGS) entry which is preliminary data.</text>
</comment>
<gene>
    <name evidence="2" type="ORF">COU29_00945</name>
</gene>
<keyword evidence="1" id="KW-1133">Transmembrane helix</keyword>
<reference evidence="3" key="1">
    <citation type="submission" date="2017-09" db="EMBL/GenBank/DDBJ databases">
        <title>Depth-based differentiation of microbial function through sediment-hosted aquifers and enrichment of novel symbionts in the deep terrestrial subsurface.</title>
        <authorList>
            <person name="Probst A.J."/>
            <person name="Ladd B."/>
            <person name="Jarett J.K."/>
            <person name="Geller-Mcgrath D.E."/>
            <person name="Sieber C.M.K."/>
            <person name="Emerson J.B."/>
            <person name="Anantharaman K."/>
            <person name="Thomas B.C."/>
            <person name="Malmstrom R."/>
            <person name="Stieglmeier M."/>
            <person name="Klingl A."/>
            <person name="Woyke T."/>
            <person name="Ryan C.M."/>
            <person name="Banfield J.F."/>
        </authorList>
    </citation>
    <scope>NUCLEOTIDE SEQUENCE [LARGE SCALE GENOMIC DNA]</scope>
</reference>
<accession>A0A2M6W6D5</accession>
<keyword evidence="1" id="KW-0472">Membrane</keyword>
<evidence type="ECO:0000313" key="2">
    <source>
        <dbReference type="EMBL" id="PIT88344.1"/>
    </source>
</evidence>
<dbReference type="Proteomes" id="UP000231426">
    <property type="component" value="Unassembled WGS sequence"/>
</dbReference>
<sequence>MEKDERTEKIRKSLHLCQVGVVAGMIFCTVVAAACFRWCLNNYNSNDWFEMVCCGVCCTLNAYGTFRFYKNFQIINSRLIILKMEGWEALLKKIEQEMRENDDESN</sequence>